<dbReference type="AlphaFoldDB" id="A0A383CQG1"/>
<protein>
    <submittedName>
        <fullName evidence="1">Uncharacterized protein</fullName>
    </submittedName>
</protein>
<name>A0A383CQG1_9ZZZZ</name>
<organism evidence="1">
    <name type="scientific">marine metagenome</name>
    <dbReference type="NCBI Taxonomy" id="408172"/>
    <lineage>
        <taxon>unclassified sequences</taxon>
        <taxon>metagenomes</taxon>
        <taxon>ecological metagenomes</taxon>
    </lineage>
</organism>
<reference evidence="1" key="1">
    <citation type="submission" date="2018-05" db="EMBL/GenBank/DDBJ databases">
        <authorList>
            <person name="Lanie J.A."/>
            <person name="Ng W.-L."/>
            <person name="Kazmierczak K.M."/>
            <person name="Andrzejewski T.M."/>
            <person name="Davidsen T.M."/>
            <person name="Wayne K.J."/>
            <person name="Tettelin H."/>
            <person name="Glass J.I."/>
            <person name="Rusch D."/>
            <person name="Podicherti R."/>
            <person name="Tsui H.-C.T."/>
            <person name="Winkler M.E."/>
        </authorList>
    </citation>
    <scope>NUCLEOTIDE SEQUENCE</scope>
</reference>
<feature type="non-terminal residue" evidence="1">
    <location>
        <position position="1"/>
    </location>
</feature>
<proteinExistence type="predicted"/>
<evidence type="ECO:0000313" key="1">
    <source>
        <dbReference type="EMBL" id="SVE33868.1"/>
    </source>
</evidence>
<accession>A0A383CQG1</accession>
<gene>
    <name evidence="1" type="ORF">METZ01_LOCUS486722</name>
</gene>
<dbReference type="EMBL" id="UINC01210420">
    <property type="protein sequence ID" value="SVE33868.1"/>
    <property type="molecule type" value="Genomic_DNA"/>
</dbReference>
<sequence>VGVENNSIIADINIAIMFTMKSAGDKENIMIDEVIKKADDPSNDLLNKYVLPYFIPIIAAAESDKLMTRRAIIATFSSNNNIVAAAPIRTQDAPENL</sequence>